<keyword evidence="2" id="KW-1185">Reference proteome</keyword>
<dbReference type="EMBL" id="LR593887">
    <property type="protein sequence ID" value="VTS07846.1"/>
    <property type="molecule type" value="Genomic_DNA"/>
</dbReference>
<protein>
    <submittedName>
        <fullName evidence="1">Uncharacterized protein</fullName>
    </submittedName>
</protein>
<dbReference type="KEGG" id="tim:GMBLW1_39480"/>
<gene>
    <name evidence="1" type="ORF">GMBLW1_39480</name>
</gene>
<organism evidence="1">
    <name type="scientific">Tuwongella immobilis</name>
    <dbReference type="NCBI Taxonomy" id="692036"/>
    <lineage>
        <taxon>Bacteria</taxon>
        <taxon>Pseudomonadati</taxon>
        <taxon>Planctomycetota</taxon>
        <taxon>Planctomycetia</taxon>
        <taxon>Gemmatales</taxon>
        <taxon>Gemmataceae</taxon>
        <taxon>Tuwongella</taxon>
    </lineage>
</organism>
<accession>A0A6C2YWN1</accession>
<sequence>MPAITYFRAGSTIIGSGCLTAVFGMGTGGSIQISSPASIGGSGVSRPDILNNLVDG</sequence>
<dbReference type="Proteomes" id="UP000464378">
    <property type="component" value="Chromosome"/>
</dbReference>
<dbReference type="EMBL" id="LR586016">
    <property type="protein sequence ID" value="VIP05245.1"/>
    <property type="molecule type" value="Genomic_DNA"/>
</dbReference>
<evidence type="ECO:0000313" key="1">
    <source>
        <dbReference type="EMBL" id="VIP05245.1"/>
    </source>
</evidence>
<proteinExistence type="predicted"/>
<dbReference type="AlphaFoldDB" id="A0A6C2YWN1"/>
<evidence type="ECO:0000313" key="2">
    <source>
        <dbReference type="Proteomes" id="UP000464378"/>
    </source>
</evidence>
<name>A0A6C2YWN1_9BACT</name>
<reference evidence="1" key="1">
    <citation type="submission" date="2019-04" db="EMBL/GenBank/DDBJ databases">
        <authorList>
            <consortium name="Science for Life Laboratories"/>
        </authorList>
    </citation>
    <scope>NUCLEOTIDE SEQUENCE</scope>
    <source>
        <strain evidence="1">MBLW1</strain>
    </source>
</reference>
<dbReference type="InParanoid" id="A0A6C2YWN1"/>